<evidence type="ECO:0000259" key="1">
    <source>
        <dbReference type="Pfam" id="PF02579"/>
    </source>
</evidence>
<keyword evidence="3" id="KW-1185">Reference proteome</keyword>
<protein>
    <submittedName>
        <fullName evidence="2">Diguanylate cyclase</fullName>
    </submittedName>
</protein>
<reference evidence="2 3" key="1">
    <citation type="submission" date="2016-04" db="EMBL/GenBank/DDBJ databases">
        <authorList>
            <person name="Evans L.H."/>
            <person name="Alamgir A."/>
            <person name="Owens N."/>
            <person name="Weber N.D."/>
            <person name="Virtaneva K."/>
            <person name="Barbian K."/>
            <person name="Babar A."/>
            <person name="Rosenke K."/>
        </authorList>
    </citation>
    <scope>NUCLEOTIDE SEQUENCE [LARGE SCALE GENOMIC DNA]</scope>
    <source>
        <strain evidence="2 3">LMa1</strain>
    </source>
</reference>
<proteinExistence type="predicted"/>
<dbReference type="AlphaFoldDB" id="A0A1B7LI21"/>
<dbReference type="InterPro" id="IPR003731">
    <property type="entry name" value="Di-Nase_FeMo-co_biosynth"/>
</dbReference>
<dbReference type="Pfam" id="PF02579">
    <property type="entry name" value="Nitro_FeMo-Co"/>
    <property type="match status" value="1"/>
</dbReference>
<name>A0A1B7LI21_9FIRM</name>
<feature type="domain" description="Dinitrogenase iron-molybdenum cofactor biosynthesis" evidence="1">
    <location>
        <begin position="10"/>
        <end position="95"/>
    </location>
</feature>
<evidence type="ECO:0000313" key="2">
    <source>
        <dbReference type="EMBL" id="OAT85937.1"/>
    </source>
</evidence>
<dbReference type="OrthoDB" id="280278at2"/>
<dbReference type="PANTHER" id="PTHR42983">
    <property type="entry name" value="DINITROGENASE IRON-MOLYBDENUM COFACTOR PROTEIN-RELATED"/>
    <property type="match status" value="1"/>
</dbReference>
<dbReference type="PANTHER" id="PTHR42983:SF1">
    <property type="entry name" value="IRON-MOLYBDENUM PROTEIN"/>
    <property type="match status" value="1"/>
</dbReference>
<dbReference type="InterPro" id="IPR033913">
    <property type="entry name" value="MTH1175_dom"/>
</dbReference>
<dbReference type="Proteomes" id="UP000078532">
    <property type="component" value="Unassembled WGS sequence"/>
</dbReference>
<dbReference type="EMBL" id="LYVF01000046">
    <property type="protein sequence ID" value="OAT85937.1"/>
    <property type="molecule type" value="Genomic_DNA"/>
</dbReference>
<gene>
    <name evidence="2" type="ORF">A6M21_17030</name>
</gene>
<dbReference type="STRING" id="1838280.A6M21_17030"/>
<dbReference type="SUPFAM" id="SSF53146">
    <property type="entry name" value="Nitrogenase accessory factor-like"/>
    <property type="match status" value="1"/>
</dbReference>
<comment type="caution">
    <text evidence="2">The sequence shown here is derived from an EMBL/GenBank/DDBJ whole genome shotgun (WGS) entry which is preliminary data.</text>
</comment>
<accession>A0A1B7LI21</accession>
<dbReference type="CDD" id="cd00851">
    <property type="entry name" value="MTH1175"/>
    <property type="match status" value="1"/>
</dbReference>
<dbReference type="Gene3D" id="3.30.420.130">
    <property type="entry name" value="Dinitrogenase iron-molybdenum cofactor biosynthesis domain"/>
    <property type="match status" value="1"/>
</dbReference>
<dbReference type="RefSeq" id="WP_066666466.1">
    <property type="nucleotide sequence ID" value="NZ_LYVF01000046.1"/>
</dbReference>
<organism evidence="2 3">
    <name type="scientific">Desulfotomaculum copahuensis</name>
    <dbReference type="NCBI Taxonomy" id="1838280"/>
    <lineage>
        <taxon>Bacteria</taxon>
        <taxon>Bacillati</taxon>
        <taxon>Bacillota</taxon>
        <taxon>Clostridia</taxon>
        <taxon>Eubacteriales</taxon>
        <taxon>Desulfotomaculaceae</taxon>
        <taxon>Desulfotomaculum</taxon>
    </lineage>
</organism>
<dbReference type="InterPro" id="IPR036105">
    <property type="entry name" value="DiNase_FeMo-co_biosyn_sf"/>
</dbReference>
<evidence type="ECO:0000313" key="3">
    <source>
        <dbReference type="Proteomes" id="UP000078532"/>
    </source>
</evidence>
<sequence>MKIAVPNERGRVNQHFGRSQEFLIMDLEGDSIKEQHTVSAAQLQHNHEGLAGLLKREGVDTVILGGIGPAALQALEAAGFNVITGASGEVAAVARDCARGELVSRGAVCDHSHGHDHNCHGQA</sequence>